<sequence length="264" mass="27484">MKEKLFLPILAASAIGVTSVESTTLLNFGGSSVSSDLGANENDLNAGSIRWSNIASVEGQAIDLVAVVSSGQYQAANTANNGLNGAFGQINIQNDTVVEFTFTIVESGTSNAVVASSWDFAFFDLDTGGNKDGIDNIETIRVVDNGSLQSYVKTVDSELTVGGSVLDPSFTATTSGGATDNPTDPTDMTPQQENRSVLFTLTNTSSFQLQMETTPGGSGRNILFAGEAVFKTPTETVVVAVPEPSSTALLGLAGVGLILRRRRS</sequence>
<protein>
    <submittedName>
        <fullName evidence="3">PEP-CTERM sorting domain-containing protein</fullName>
    </submittedName>
</protein>
<comment type="caution">
    <text evidence="3">The sequence shown here is derived from an EMBL/GenBank/DDBJ whole genome shotgun (WGS) entry which is preliminary data.</text>
</comment>
<reference evidence="4" key="1">
    <citation type="journal article" date="2019" name="Int. J. Syst. Evol. Microbiol.">
        <title>The Global Catalogue of Microorganisms (GCM) 10K type strain sequencing project: providing services to taxonomists for standard genome sequencing and annotation.</title>
        <authorList>
            <consortium name="The Broad Institute Genomics Platform"/>
            <consortium name="The Broad Institute Genome Sequencing Center for Infectious Disease"/>
            <person name="Wu L."/>
            <person name="Ma J."/>
        </authorList>
    </citation>
    <scope>NUCLEOTIDE SEQUENCE [LARGE SCALE GENOMIC DNA]</scope>
    <source>
        <strain evidence="4">CCUG 57942</strain>
    </source>
</reference>
<keyword evidence="4" id="KW-1185">Reference proteome</keyword>
<dbReference type="Proteomes" id="UP001597389">
    <property type="component" value="Unassembled WGS sequence"/>
</dbReference>
<accession>A0ABW4ZA89</accession>
<evidence type="ECO:0000259" key="2">
    <source>
        <dbReference type="Pfam" id="PF07589"/>
    </source>
</evidence>
<feature type="compositionally biased region" description="Low complexity" evidence="1">
    <location>
        <begin position="179"/>
        <end position="190"/>
    </location>
</feature>
<dbReference type="Pfam" id="PF07589">
    <property type="entry name" value="PEP-CTERM"/>
    <property type="match status" value="1"/>
</dbReference>
<dbReference type="EMBL" id="JBHUJB010000035">
    <property type="protein sequence ID" value="MFD2158906.1"/>
    <property type="molecule type" value="Genomic_DNA"/>
</dbReference>
<dbReference type="InterPro" id="IPR013424">
    <property type="entry name" value="Ice-binding_C"/>
</dbReference>
<feature type="region of interest" description="Disordered" evidence="1">
    <location>
        <begin position="170"/>
        <end position="191"/>
    </location>
</feature>
<evidence type="ECO:0000256" key="1">
    <source>
        <dbReference type="SAM" id="MobiDB-lite"/>
    </source>
</evidence>
<evidence type="ECO:0000313" key="4">
    <source>
        <dbReference type="Proteomes" id="UP001597389"/>
    </source>
</evidence>
<proteinExistence type="predicted"/>
<gene>
    <name evidence="3" type="ORF">ACFSW8_08360</name>
</gene>
<name>A0ABW4ZA89_9BACT</name>
<organism evidence="3 4">
    <name type="scientific">Rubritalea tangerina</name>
    <dbReference type="NCBI Taxonomy" id="430798"/>
    <lineage>
        <taxon>Bacteria</taxon>
        <taxon>Pseudomonadati</taxon>
        <taxon>Verrucomicrobiota</taxon>
        <taxon>Verrucomicrobiia</taxon>
        <taxon>Verrucomicrobiales</taxon>
        <taxon>Rubritaleaceae</taxon>
        <taxon>Rubritalea</taxon>
    </lineage>
</organism>
<dbReference type="NCBIfam" id="TIGR02595">
    <property type="entry name" value="PEP_CTERM"/>
    <property type="match status" value="1"/>
</dbReference>
<dbReference type="RefSeq" id="WP_377087153.1">
    <property type="nucleotide sequence ID" value="NZ_JBHSJL010000014.1"/>
</dbReference>
<feature type="domain" description="Ice-binding protein C-terminal" evidence="2">
    <location>
        <begin position="240"/>
        <end position="262"/>
    </location>
</feature>
<evidence type="ECO:0000313" key="3">
    <source>
        <dbReference type="EMBL" id="MFD2158906.1"/>
    </source>
</evidence>